<reference evidence="2" key="1">
    <citation type="submission" date="2021-10" db="EMBL/GenBank/DDBJ databases">
        <title>De novo Genome Assembly of Clathrus columnatus (Basidiomycota, Fungi) Using Illumina and Nanopore Sequence Data.</title>
        <authorList>
            <person name="Ogiso-Tanaka E."/>
            <person name="Itagaki H."/>
            <person name="Hosoya T."/>
            <person name="Hosaka K."/>
        </authorList>
    </citation>
    <scope>NUCLEOTIDE SEQUENCE</scope>
    <source>
        <strain evidence="2">MO-923</strain>
    </source>
</reference>
<dbReference type="AlphaFoldDB" id="A0AAV5A5V8"/>
<gene>
    <name evidence="2" type="ORF">Clacol_002163</name>
</gene>
<name>A0AAV5A5V8_9AGAM</name>
<accession>A0AAV5A5V8</accession>
<evidence type="ECO:0000313" key="3">
    <source>
        <dbReference type="Proteomes" id="UP001050691"/>
    </source>
</evidence>
<evidence type="ECO:0000256" key="1">
    <source>
        <dbReference type="SAM" id="MobiDB-lite"/>
    </source>
</evidence>
<proteinExistence type="predicted"/>
<keyword evidence="3" id="KW-1185">Reference proteome</keyword>
<feature type="region of interest" description="Disordered" evidence="1">
    <location>
        <begin position="306"/>
        <end position="332"/>
    </location>
</feature>
<dbReference type="Proteomes" id="UP001050691">
    <property type="component" value="Unassembled WGS sequence"/>
</dbReference>
<evidence type="ECO:0000313" key="2">
    <source>
        <dbReference type="EMBL" id="GJJ07956.1"/>
    </source>
</evidence>
<protein>
    <submittedName>
        <fullName evidence="2">Uncharacterized protein</fullName>
    </submittedName>
</protein>
<sequence>MTSVLKASSLPSPPKGFPAIQIRRHRNYCRIWESPEPVITSQQNVCHLPPPDVTQMDVDPKEVSIGTVLQNLPCGAPTSTSTSSPLPLDPLPISNVNDQRSISPILGTNTIKNPRIVSTSPLKISQTSSSTPQLSLPSPSIALPPSTTPLSEDDVHFYASPCPSQSPAHLQMNTSLLTSTGSVPGSYTSGDENNDTCMEDDNENPFIIPAKKVPLQPIPLLLRRRSLTHSPTLTVDGLHSGSPQVAETTALREPISSKHATRRCRPKCTRINYLETWGSGDEKVVLNSPASSESQRYIPIFTGESQAQTQETHGQSPNVDQTKSDLQSTPTQPKYITYYGDAYSKDINMNELPEHNVANYSPLQADYTPIKREPSIIDLTEDTTEFESKPHVLHDAIHPAPLTVITRHKEDHTESSHTILKPTLKISTKPPTKLSSEVQIQA</sequence>
<dbReference type="EMBL" id="BPWL01000002">
    <property type="protein sequence ID" value="GJJ07956.1"/>
    <property type="molecule type" value="Genomic_DNA"/>
</dbReference>
<comment type="caution">
    <text evidence="2">The sequence shown here is derived from an EMBL/GenBank/DDBJ whole genome shotgun (WGS) entry which is preliminary data.</text>
</comment>
<organism evidence="2 3">
    <name type="scientific">Clathrus columnatus</name>
    <dbReference type="NCBI Taxonomy" id="1419009"/>
    <lineage>
        <taxon>Eukaryota</taxon>
        <taxon>Fungi</taxon>
        <taxon>Dikarya</taxon>
        <taxon>Basidiomycota</taxon>
        <taxon>Agaricomycotina</taxon>
        <taxon>Agaricomycetes</taxon>
        <taxon>Phallomycetidae</taxon>
        <taxon>Phallales</taxon>
        <taxon>Clathraceae</taxon>
        <taxon>Clathrus</taxon>
    </lineage>
</organism>